<sequence length="133" mass="14913">MEADPHPPDDRNARNKQVRDIRELVLKICGMANSSRSMFAKEIAYAAITFCVPQFQSHQEQEVLLGVVQKMETEFGWPIASKMNALLGDYGRHAEAEAYPIEQRQVIDGRNGAMTPGSRDRPLLVDDRKAISA</sequence>
<feature type="compositionally biased region" description="Basic and acidic residues" evidence="1">
    <location>
        <begin position="118"/>
        <end position="133"/>
    </location>
</feature>
<proteinExistence type="predicted"/>
<organism evidence="2 3">
    <name type="scientific">Cyphellophora attinorum</name>
    <dbReference type="NCBI Taxonomy" id="1664694"/>
    <lineage>
        <taxon>Eukaryota</taxon>
        <taxon>Fungi</taxon>
        <taxon>Dikarya</taxon>
        <taxon>Ascomycota</taxon>
        <taxon>Pezizomycotina</taxon>
        <taxon>Eurotiomycetes</taxon>
        <taxon>Chaetothyriomycetidae</taxon>
        <taxon>Chaetothyriales</taxon>
        <taxon>Cyphellophoraceae</taxon>
        <taxon>Cyphellophora</taxon>
    </lineage>
</organism>
<accession>A0A0N1H2H3</accession>
<keyword evidence="3" id="KW-1185">Reference proteome</keyword>
<dbReference type="GeneID" id="28738033"/>
<dbReference type="RefSeq" id="XP_017998813.1">
    <property type="nucleotide sequence ID" value="XM_018146153.1"/>
</dbReference>
<dbReference type="Proteomes" id="UP000038010">
    <property type="component" value="Unassembled WGS sequence"/>
</dbReference>
<protein>
    <submittedName>
        <fullName evidence="2">Uncharacterized protein</fullName>
    </submittedName>
</protein>
<gene>
    <name evidence="2" type="ORF">AB675_5904</name>
</gene>
<evidence type="ECO:0000256" key="1">
    <source>
        <dbReference type="SAM" id="MobiDB-lite"/>
    </source>
</evidence>
<evidence type="ECO:0000313" key="2">
    <source>
        <dbReference type="EMBL" id="KPI38850.1"/>
    </source>
</evidence>
<name>A0A0N1H2H3_9EURO</name>
<dbReference type="OrthoDB" id="407832at2759"/>
<dbReference type="EMBL" id="LFJN01000017">
    <property type="protein sequence ID" value="KPI38850.1"/>
    <property type="molecule type" value="Genomic_DNA"/>
</dbReference>
<dbReference type="AlphaFoldDB" id="A0A0N1H2H3"/>
<feature type="region of interest" description="Disordered" evidence="1">
    <location>
        <begin position="107"/>
        <end position="133"/>
    </location>
</feature>
<reference evidence="2 3" key="1">
    <citation type="submission" date="2015-06" db="EMBL/GenBank/DDBJ databases">
        <title>Draft genome of the ant-associated black yeast Phialophora attae CBS 131958.</title>
        <authorList>
            <person name="Moreno L.F."/>
            <person name="Stielow B.J."/>
            <person name="de Hoog S."/>
            <person name="Vicente V.A."/>
            <person name="Weiss V.A."/>
            <person name="de Vries M."/>
            <person name="Cruz L.M."/>
            <person name="Souza E.M."/>
        </authorList>
    </citation>
    <scope>NUCLEOTIDE SEQUENCE [LARGE SCALE GENOMIC DNA]</scope>
    <source>
        <strain evidence="2 3">CBS 131958</strain>
    </source>
</reference>
<comment type="caution">
    <text evidence="2">The sequence shown here is derived from an EMBL/GenBank/DDBJ whole genome shotgun (WGS) entry which is preliminary data.</text>
</comment>
<evidence type="ECO:0000313" key="3">
    <source>
        <dbReference type="Proteomes" id="UP000038010"/>
    </source>
</evidence>
<dbReference type="VEuPathDB" id="FungiDB:AB675_5904"/>